<protein>
    <recommendedName>
        <fullName evidence="2">DUF4367 domain-containing protein</fullName>
    </recommendedName>
</protein>
<evidence type="ECO:0000313" key="3">
    <source>
        <dbReference type="EMBL" id="MBP1932001.1"/>
    </source>
</evidence>
<comment type="caution">
    <text evidence="3">The sequence shown here is derived from an EMBL/GenBank/DDBJ whole genome shotgun (WGS) entry which is preliminary data.</text>
</comment>
<proteinExistence type="predicted"/>
<gene>
    <name evidence="3" type="ORF">J2Z37_002002</name>
</gene>
<keyword evidence="4" id="KW-1185">Reference proteome</keyword>
<keyword evidence="1" id="KW-0812">Transmembrane</keyword>
<dbReference type="RefSeq" id="WP_209810060.1">
    <property type="nucleotide sequence ID" value="NZ_JAGGKT010000004.1"/>
</dbReference>
<evidence type="ECO:0000256" key="1">
    <source>
        <dbReference type="SAM" id="Phobius"/>
    </source>
</evidence>
<evidence type="ECO:0000313" key="4">
    <source>
        <dbReference type="Proteomes" id="UP001519343"/>
    </source>
</evidence>
<reference evidence="3 4" key="1">
    <citation type="submission" date="2021-03" db="EMBL/GenBank/DDBJ databases">
        <title>Genomic Encyclopedia of Type Strains, Phase IV (KMG-IV): sequencing the most valuable type-strain genomes for metagenomic binning, comparative biology and taxonomic classification.</title>
        <authorList>
            <person name="Goeker M."/>
        </authorList>
    </citation>
    <scope>NUCLEOTIDE SEQUENCE [LARGE SCALE GENOMIC DNA]</scope>
    <source>
        <strain evidence="3 4">DSM 24738</strain>
    </source>
</reference>
<evidence type="ECO:0000259" key="2">
    <source>
        <dbReference type="Pfam" id="PF14285"/>
    </source>
</evidence>
<organism evidence="3 4">
    <name type="scientific">Ammoniphilus resinae</name>
    <dbReference type="NCBI Taxonomy" id="861532"/>
    <lineage>
        <taxon>Bacteria</taxon>
        <taxon>Bacillati</taxon>
        <taxon>Bacillota</taxon>
        <taxon>Bacilli</taxon>
        <taxon>Bacillales</taxon>
        <taxon>Paenibacillaceae</taxon>
        <taxon>Aneurinibacillus group</taxon>
        <taxon>Ammoniphilus</taxon>
    </lineage>
</organism>
<dbReference type="Pfam" id="PF14285">
    <property type="entry name" value="DUF4367"/>
    <property type="match status" value="1"/>
</dbReference>
<feature type="domain" description="DUF4367" evidence="2">
    <location>
        <begin position="145"/>
        <end position="263"/>
    </location>
</feature>
<dbReference type="InterPro" id="IPR025377">
    <property type="entry name" value="DUF4367"/>
</dbReference>
<dbReference type="Proteomes" id="UP001519343">
    <property type="component" value="Unassembled WGS sequence"/>
</dbReference>
<accession>A0ABS4GP31</accession>
<keyword evidence="1" id="KW-1133">Transmembrane helix</keyword>
<dbReference type="EMBL" id="JAGGKT010000004">
    <property type="protein sequence ID" value="MBP1932001.1"/>
    <property type="molecule type" value="Genomic_DNA"/>
</dbReference>
<feature type="transmembrane region" description="Helical" evidence="1">
    <location>
        <begin position="57"/>
        <end position="78"/>
    </location>
</feature>
<keyword evidence="1" id="KW-0472">Membrane</keyword>
<sequence>MSRDLTKWKDDLNDVEIPMGKLNMAIGNAIEKGKQKQQHMEHTKGKRFWRKPLWKKVTFSVCGSFLLMGTVILVSPSAKALATDIMSKIFSEYKFEIRNGIFVLEKGKQDETNKKDVIKGLPIESVQYKSVEDVIQQIGISLTLPSYLPNNTEQKLISGSKIKDIPFVTFHYETNSIDWIFSIDSSSSAKHVTRQGLAYNEKIKVGDTIIYVGKNPRVSYDESTQKPRVEYINKVDWSDKNGVLYTITGHLPVDEMKKVALSIVQQ</sequence>
<name>A0ABS4GP31_9BACL</name>